<accession>A0A382BK09</accession>
<dbReference type="AlphaFoldDB" id="A0A382BK09"/>
<dbReference type="InterPro" id="IPR018966">
    <property type="entry name" value="VTC_domain"/>
</dbReference>
<dbReference type="GO" id="GO:0006799">
    <property type="term" value="P:polyphosphate biosynthetic process"/>
    <property type="evidence" value="ECO:0007669"/>
    <property type="project" value="UniProtKB-ARBA"/>
</dbReference>
<reference evidence="2" key="1">
    <citation type="submission" date="2018-05" db="EMBL/GenBank/DDBJ databases">
        <authorList>
            <person name="Lanie J.A."/>
            <person name="Ng W.-L."/>
            <person name="Kazmierczak K.M."/>
            <person name="Andrzejewski T.M."/>
            <person name="Davidsen T.M."/>
            <person name="Wayne K.J."/>
            <person name="Tettelin H."/>
            <person name="Glass J.I."/>
            <person name="Rusch D."/>
            <person name="Podicherti R."/>
            <person name="Tsui H.-C.T."/>
            <person name="Winkler M.E."/>
        </authorList>
    </citation>
    <scope>NUCLEOTIDE SEQUENCE</scope>
</reference>
<dbReference type="InterPro" id="IPR042267">
    <property type="entry name" value="VTC_sf"/>
</dbReference>
<dbReference type="Gene3D" id="3.20.100.30">
    <property type="entry name" value="VTC, catalytic tunnel domain"/>
    <property type="match status" value="1"/>
</dbReference>
<organism evidence="2">
    <name type="scientific">marine metagenome</name>
    <dbReference type="NCBI Taxonomy" id="408172"/>
    <lineage>
        <taxon>unclassified sequences</taxon>
        <taxon>metagenomes</taxon>
        <taxon>ecological metagenomes</taxon>
    </lineage>
</organism>
<feature type="non-terminal residue" evidence="2">
    <location>
        <position position="67"/>
    </location>
</feature>
<sequence>MQWLYSETKLTTSYPDRYVNSLYFDDIYYNTIHDNLAGVSNRRKLRLRWYHDNDEQVISGLVLESKI</sequence>
<proteinExistence type="predicted"/>
<protein>
    <recommendedName>
        <fullName evidence="1">VTC domain-containing protein</fullName>
    </recommendedName>
</protein>
<feature type="domain" description="VTC" evidence="1">
    <location>
        <begin position="13"/>
        <end position="67"/>
    </location>
</feature>
<evidence type="ECO:0000259" key="1">
    <source>
        <dbReference type="Pfam" id="PF09359"/>
    </source>
</evidence>
<gene>
    <name evidence="2" type="ORF">METZ01_LOCUS166989</name>
</gene>
<dbReference type="Pfam" id="PF09359">
    <property type="entry name" value="VTC"/>
    <property type="match status" value="1"/>
</dbReference>
<dbReference type="EMBL" id="UINC01030178">
    <property type="protein sequence ID" value="SVB14135.1"/>
    <property type="molecule type" value="Genomic_DNA"/>
</dbReference>
<evidence type="ECO:0000313" key="2">
    <source>
        <dbReference type="EMBL" id="SVB14135.1"/>
    </source>
</evidence>
<name>A0A382BK09_9ZZZZ</name>